<accession>A0ABS7PGW8</accession>
<comment type="caution">
    <text evidence="1">The sequence shown here is derived from an EMBL/GenBank/DDBJ whole genome shotgun (WGS) entry which is preliminary data.</text>
</comment>
<evidence type="ECO:0000313" key="1">
    <source>
        <dbReference type="EMBL" id="MBY8338304.1"/>
    </source>
</evidence>
<proteinExistence type="predicted"/>
<dbReference type="EMBL" id="JAHWXP010000005">
    <property type="protein sequence ID" value="MBY8338304.1"/>
    <property type="molecule type" value="Genomic_DNA"/>
</dbReference>
<dbReference type="Proteomes" id="UP000759298">
    <property type="component" value="Unassembled WGS sequence"/>
</dbReference>
<protein>
    <recommendedName>
        <fullName evidence="3">DUF4453 domain-containing protein</fullName>
    </recommendedName>
</protein>
<sequence>MLAATATAAPASAQVAEREIPEEYPVYEFVCPDGGYQSGCDASDIERAVDLEGVQAADFAQRCLYLTQAECSVISSGQINRATEDPALHWQILGLQPSDGPYAEMLVLGEIGGPLPATLISQQVDGYFDPPVAARDGDGRFILHVPARNRGLGNADLVLFTSGDGWNWTSAEEIMRQVDRLLPQGFWIASPVGFNFREGSAFALVRRDSDAGCCATGGVVNVDFEQTDHSLNVSRVSFTQTQPVGEVHEAFPEAPSGMVEDDAG</sequence>
<name>A0ABS7PGW8_9SPHN</name>
<evidence type="ECO:0000313" key="2">
    <source>
        <dbReference type="Proteomes" id="UP000759298"/>
    </source>
</evidence>
<reference evidence="1 2" key="1">
    <citation type="submission" date="2021-07" db="EMBL/GenBank/DDBJ databases">
        <title>Alteriqipengyuania abyssalis NZ-12B nov, sp.nov isolated from deep sea sponge in pacific ocean.</title>
        <authorList>
            <person name="Tareen S."/>
            <person name="Wink J."/>
        </authorList>
    </citation>
    <scope>NUCLEOTIDE SEQUENCE [LARGE SCALE GENOMIC DNA]</scope>
    <source>
        <strain evidence="1 2">NZ-12B</strain>
    </source>
</reference>
<organism evidence="1 2">
    <name type="scientific">Alteriqipengyuania abyssalis</name>
    <dbReference type="NCBI Taxonomy" id="2860200"/>
    <lineage>
        <taxon>Bacteria</taxon>
        <taxon>Pseudomonadati</taxon>
        <taxon>Pseudomonadota</taxon>
        <taxon>Alphaproteobacteria</taxon>
        <taxon>Sphingomonadales</taxon>
        <taxon>Erythrobacteraceae</taxon>
        <taxon>Alteriqipengyuania</taxon>
    </lineage>
</organism>
<gene>
    <name evidence="1" type="ORF">KYN89_14740</name>
</gene>
<evidence type="ECO:0008006" key="3">
    <source>
        <dbReference type="Google" id="ProtNLM"/>
    </source>
</evidence>
<keyword evidence="2" id="KW-1185">Reference proteome</keyword>